<sequence length="182" mass="20833">MNVTVKDINILQSIQPQQVANYLQNHGWHQQNYLENKASTWIQENETGESVTILLPLNQGIPGFPVSMSVILETLEKQENRSQLEIIGELITTANNIKIQGIVRQIHAPNTDQLSGNIIIFGVVFDQLREIKMELFNHEYILAIKAYQERFPIFCTGDLVKEDSGFVLKNIHNFALDESWKN</sequence>
<dbReference type="OrthoDB" id="484469at2"/>
<accession>B4VWV7</accession>
<name>B4VWV7_9CYAN</name>
<dbReference type="eggNOG" id="ENOG503116D">
    <property type="taxonomic scope" value="Bacteria"/>
</dbReference>
<gene>
    <name evidence="1" type="ORF">MC7420_3786</name>
</gene>
<organism evidence="1 2">
    <name type="scientific">Coleofasciculus chthonoplastes PCC 7420</name>
    <dbReference type="NCBI Taxonomy" id="118168"/>
    <lineage>
        <taxon>Bacteria</taxon>
        <taxon>Bacillati</taxon>
        <taxon>Cyanobacteriota</taxon>
        <taxon>Cyanophyceae</taxon>
        <taxon>Coleofasciculales</taxon>
        <taxon>Coleofasciculaceae</taxon>
        <taxon>Coleofasciculus</taxon>
    </lineage>
</organism>
<evidence type="ECO:0000313" key="2">
    <source>
        <dbReference type="Proteomes" id="UP000003835"/>
    </source>
</evidence>
<keyword evidence="2" id="KW-1185">Reference proteome</keyword>
<proteinExistence type="predicted"/>
<dbReference type="Proteomes" id="UP000003835">
    <property type="component" value="Unassembled WGS sequence"/>
</dbReference>
<dbReference type="AlphaFoldDB" id="B4VWV7"/>
<dbReference type="HOGENOM" id="CLU_126997_0_0_3"/>
<reference evidence="1 2" key="1">
    <citation type="submission" date="2008-07" db="EMBL/GenBank/DDBJ databases">
        <authorList>
            <person name="Tandeau de Marsac N."/>
            <person name="Ferriera S."/>
            <person name="Johnson J."/>
            <person name="Kravitz S."/>
            <person name="Beeson K."/>
            <person name="Sutton G."/>
            <person name="Rogers Y.-H."/>
            <person name="Friedman R."/>
            <person name="Frazier M."/>
            <person name="Venter J.C."/>
        </authorList>
    </citation>
    <scope>NUCLEOTIDE SEQUENCE [LARGE SCALE GENOMIC DNA]</scope>
    <source>
        <strain evidence="1 2">PCC 7420</strain>
    </source>
</reference>
<evidence type="ECO:0000313" key="1">
    <source>
        <dbReference type="EMBL" id="EDX73612.1"/>
    </source>
</evidence>
<dbReference type="EMBL" id="DS989857">
    <property type="protein sequence ID" value="EDX73612.1"/>
    <property type="molecule type" value="Genomic_DNA"/>
</dbReference>
<dbReference type="RefSeq" id="WP_006103312.1">
    <property type="nucleotide sequence ID" value="NZ_DS989857.1"/>
</dbReference>
<protein>
    <submittedName>
        <fullName evidence="1">Uncharacterized protein</fullName>
    </submittedName>
</protein>